<keyword evidence="2" id="KW-1185">Reference proteome</keyword>
<accession>A0ABV1HE31</accession>
<dbReference type="EMBL" id="JBBMEX010000008">
    <property type="protein sequence ID" value="MEQ2557974.1"/>
    <property type="molecule type" value="Genomic_DNA"/>
</dbReference>
<organism evidence="1 2">
    <name type="scientific">Maccoyibacter intestinihominis</name>
    <dbReference type="NCBI Taxonomy" id="3133499"/>
    <lineage>
        <taxon>Bacteria</taxon>
        <taxon>Bacillati</taxon>
        <taxon>Bacillota</taxon>
        <taxon>Clostridia</taxon>
        <taxon>Lachnospirales</taxon>
        <taxon>Lachnospiraceae</taxon>
        <taxon>Maccoyibacter</taxon>
    </lineage>
</organism>
<protein>
    <submittedName>
        <fullName evidence="1">Uncharacterized protein</fullName>
    </submittedName>
</protein>
<evidence type="ECO:0000313" key="1">
    <source>
        <dbReference type="EMBL" id="MEQ2557974.1"/>
    </source>
</evidence>
<dbReference type="Proteomes" id="UP001454489">
    <property type="component" value="Unassembled WGS sequence"/>
</dbReference>
<sequence length="59" mass="6571">MREEMPIGFGFALAENEKAMSSFAKMTEEEKKQVMEAARSVQTKSGMRSLVEDLGKLEG</sequence>
<dbReference type="RefSeq" id="WP_177963129.1">
    <property type="nucleotide sequence ID" value="NZ_JBBMEX010000008.1"/>
</dbReference>
<name>A0ABV1HE31_9FIRM</name>
<evidence type="ECO:0000313" key="2">
    <source>
        <dbReference type="Proteomes" id="UP001454489"/>
    </source>
</evidence>
<comment type="caution">
    <text evidence="1">The sequence shown here is derived from an EMBL/GenBank/DDBJ whole genome shotgun (WGS) entry which is preliminary data.</text>
</comment>
<proteinExistence type="predicted"/>
<reference evidence="1 2" key="1">
    <citation type="submission" date="2024-03" db="EMBL/GenBank/DDBJ databases">
        <title>Human intestinal bacterial collection.</title>
        <authorList>
            <person name="Pauvert C."/>
            <person name="Hitch T.C.A."/>
            <person name="Clavel T."/>
        </authorList>
    </citation>
    <scope>NUCLEOTIDE SEQUENCE [LARGE SCALE GENOMIC DNA]</scope>
    <source>
        <strain evidence="1 2">CLA-AA-H185</strain>
    </source>
</reference>
<gene>
    <name evidence="1" type="ORF">WMO43_08840</name>
</gene>